<accession>A0A2A4AJD6</accession>
<sequence>MQPNASSPANLGPWLQINDLVGQIHRMGPGDELIVGRAGDFVVGADDLDLHRQLFQLWYSGQGWMLANVGRHIPLYISQRNVRSHSRIEVGPRGLAPIPPGPTAITFTTPDCVYEIHIDVQNNDMIRRTPRPLDEEGDRTRTRHVPNDEQELLLRQLASYLRAPGATDANIPAIRELAQALGWTEKKTNQKIDRLIESLKEDGEAVYKPHKNCLAHYAVQRYR</sequence>
<evidence type="ECO:0000313" key="2">
    <source>
        <dbReference type="Proteomes" id="UP000218690"/>
    </source>
</evidence>
<organism evidence="1 2">
    <name type="scientific">Corynebacterium accolens</name>
    <dbReference type="NCBI Taxonomy" id="38284"/>
    <lineage>
        <taxon>Bacteria</taxon>
        <taxon>Bacillati</taxon>
        <taxon>Actinomycetota</taxon>
        <taxon>Actinomycetes</taxon>
        <taxon>Mycobacteriales</taxon>
        <taxon>Corynebacteriaceae</taxon>
        <taxon>Corynebacterium</taxon>
    </lineage>
</organism>
<proteinExistence type="predicted"/>
<gene>
    <name evidence="1" type="ORF">COM45_04310</name>
</gene>
<name>A0A2A4AJD6_9CORY</name>
<dbReference type="EMBL" id="NWBP01000016">
    <property type="protein sequence ID" value="PCC83033.1"/>
    <property type="molecule type" value="Genomic_DNA"/>
</dbReference>
<reference evidence="1 2" key="1">
    <citation type="submission" date="2017-09" db="EMBL/GenBank/DDBJ databases">
        <title>Draft Genome Sequence of Corynebacterium accolens AH4003.</title>
        <authorList>
            <person name="Chen Y."/>
            <person name="Oosthuysen W.F."/>
            <person name="Kelley S."/>
            <person name="Horswill A."/>
        </authorList>
    </citation>
    <scope>NUCLEOTIDE SEQUENCE [LARGE SCALE GENOMIC DNA]</scope>
    <source>
        <strain evidence="1 2">AH4003</strain>
    </source>
</reference>
<dbReference type="AlphaFoldDB" id="A0A2A4AJD6"/>
<dbReference type="Proteomes" id="UP000218690">
    <property type="component" value="Unassembled WGS sequence"/>
</dbReference>
<evidence type="ECO:0000313" key="1">
    <source>
        <dbReference type="EMBL" id="PCC83033.1"/>
    </source>
</evidence>
<protein>
    <submittedName>
        <fullName evidence="1">Uncharacterized protein</fullName>
    </submittedName>
</protein>
<comment type="caution">
    <text evidence="1">The sequence shown here is derived from an EMBL/GenBank/DDBJ whole genome shotgun (WGS) entry which is preliminary data.</text>
</comment>